<dbReference type="Pfam" id="PF03462">
    <property type="entry name" value="PCRF"/>
    <property type="match status" value="1"/>
</dbReference>
<dbReference type="SUPFAM" id="SSF75620">
    <property type="entry name" value="Release factor"/>
    <property type="match status" value="1"/>
</dbReference>
<dbReference type="PROSITE" id="PS00745">
    <property type="entry name" value="RF_PROK_I"/>
    <property type="match status" value="1"/>
</dbReference>
<dbReference type="PANTHER" id="PTHR43804:SF7">
    <property type="entry name" value="LD18447P"/>
    <property type="match status" value="1"/>
</dbReference>
<dbReference type="GO" id="GO:0016149">
    <property type="term" value="F:translation release factor activity, codon specific"/>
    <property type="evidence" value="ECO:0007669"/>
    <property type="project" value="UniProtKB-UniRule"/>
</dbReference>
<dbReference type="Gene3D" id="3.30.70.1660">
    <property type="match status" value="2"/>
</dbReference>
<dbReference type="HAMAP" id="MF_00093">
    <property type="entry name" value="Rel_fac_1"/>
    <property type="match status" value="1"/>
</dbReference>
<evidence type="ECO:0000313" key="10">
    <source>
        <dbReference type="EMBL" id="ATC62781.1"/>
    </source>
</evidence>
<evidence type="ECO:0000256" key="5">
    <source>
        <dbReference type="ARBA" id="ARBA00022490"/>
    </source>
</evidence>
<dbReference type="SMART" id="SM00937">
    <property type="entry name" value="PCRF"/>
    <property type="match status" value="1"/>
</dbReference>
<evidence type="ECO:0000256" key="1">
    <source>
        <dbReference type="ARBA" id="ARBA00002986"/>
    </source>
</evidence>
<keyword evidence="5 7" id="KW-0963">Cytoplasm</keyword>
<dbReference type="FunFam" id="3.30.70.1660:FF:000002">
    <property type="entry name" value="Peptide chain release factor 1"/>
    <property type="match status" value="1"/>
</dbReference>
<dbReference type="InterPro" id="IPR045853">
    <property type="entry name" value="Pep_chain_release_fac_I_sf"/>
</dbReference>
<comment type="similarity">
    <text evidence="3 7">Belongs to the prokaryotic/mitochondrial release factor family.</text>
</comment>
<accession>A0A290QEL2</accession>
<dbReference type="EMBL" id="CP023344">
    <property type="protein sequence ID" value="ATC62781.1"/>
    <property type="molecule type" value="Genomic_DNA"/>
</dbReference>
<feature type="domain" description="Prokaryotic-type class I peptide chain release factors" evidence="9">
    <location>
        <begin position="229"/>
        <end position="245"/>
    </location>
</feature>
<evidence type="ECO:0000313" key="11">
    <source>
        <dbReference type="Proteomes" id="UP000217265"/>
    </source>
</evidence>
<comment type="subcellular location">
    <subcellularLocation>
        <location evidence="2 7">Cytoplasm</location>
    </subcellularLocation>
</comment>
<dbReference type="InterPro" id="IPR050057">
    <property type="entry name" value="Prokaryotic/Mito_RF"/>
</dbReference>
<keyword evidence="6 7" id="KW-0648">Protein biosynthesis</keyword>
<sequence length="376" mass="42190">MEKLPDIFPFQRRLDELDAQMADPSFYNNPRKAAEVSREQQKTQQLVNDYHAHEKTVREIAEAQALIKDQAGDPDLKELAEMELPDLQKRRDELKEIVLRGMIPPEPSDSRNTVMEIRAGTGGDEASLFAAELFRMYTRYSEGRGWKIQPMSSSASERGGIKEVIFLITGQDVYKQLKFESGVQRVQRVPTTEANGRIHTSTVTVAVLPEAEEVDVQIDPQDLDIMVCRASGPGGQGVNTTDSAVQIFHKPSGLMVQCADERSQLKNKAKAMTVLRSRLLKLKEDEEHAKYAAHRKSQIGSGGRSERIRTYNFPQNRLTDHRIGLTLYSLPQVMEGRIDEVVESLQRADFEEKLAALTGVEFAGFAGKRGGTEDDE</sequence>
<proteinExistence type="inferred from homology"/>
<dbReference type="Proteomes" id="UP000217265">
    <property type="component" value="Chromosome"/>
</dbReference>
<dbReference type="Gene3D" id="6.10.140.1950">
    <property type="match status" value="1"/>
</dbReference>
<dbReference type="RefSeq" id="WP_096054416.1">
    <property type="nucleotide sequence ID" value="NZ_CP023344.1"/>
</dbReference>
<organism evidence="10 11">
    <name type="scientific">Nibricoccus aquaticus</name>
    <dbReference type="NCBI Taxonomy" id="2576891"/>
    <lineage>
        <taxon>Bacteria</taxon>
        <taxon>Pseudomonadati</taxon>
        <taxon>Verrucomicrobiota</taxon>
        <taxon>Opitutia</taxon>
        <taxon>Opitutales</taxon>
        <taxon>Opitutaceae</taxon>
        <taxon>Nibricoccus</taxon>
    </lineage>
</organism>
<dbReference type="NCBIfam" id="TIGR00019">
    <property type="entry name" value="prfA"/>
    <property type="match status" value="1"/>
</dbReference>
<protein>
    <recommendedName>
        <fullName evidence="7 8">Peptide chain release factor 1</fullName>
        <shortName evidence="7">RF-1</shortName>
    </recommendedName>
</protein>
<dbReference type="KEGG" id="vbh:CMV30_01695"/>
<evidence type="ECO:0000256" key="3">
    <source>
        <dbReference type="ARBA" id="ARBA00010835"/>
    </source>
</evidence>
<evidence type="ECO:0000256" key="7">
    <source>
        <dbReference type="HAMAP-Rule" id="MF_00093"/>
    </source>
</evidence>
<dbReference type="Pfam" id="PF00472">
    <property type="entry name" value="RF-1"/>
    <property type="match status" value="1"/>
</dbReference>
<comment type="PTM">
    <text evidence="7">Methylated by PrmC. Methylation increases the termination efficiency of RF1.</text>
</comment>
<dbReference type="FunFam" id="3.30.70.1660:FF:000004">
    <property type="entry name" value="Peptide chain release factor 1"/>
    <property type="match status" value="1"/>
</dbReference>
<dbReference type="GO" id="GO:0005829">
    <property type="term" value="C:cytosol"/>
    <property type="evidence" value="ECO:0007669"/>
    <property type="project" value="UniProtKB-ARBA"/>
</dbReference>
<gene>
    <name evidence="7" type="primary">prfA</name>
    <name evidence="10" type="ORF">CMV30_01695</name>
</gene>
<feature type="modified residue" description="N5-methylglutamine" evidence="7">
    <location>
        <position position="236"/>
    </location>
</feature>
<name>A0A290QEL2_9BACT</name>
<dbReference type="FunFam" id="3.30.160.20:FF:000004">
    <property type="entry name" value="Peptide chain release factor 1"/>
    <property type="match status" value="1"/>
</dbReference>
<evidence type="ECO:0000259" key="9">
    <source>
        <dbReference type="PROSITE" id="PS00745"/>
    </source>
</evidence>
<dbReference type="OrthoDB" id="9806673at2"/>
<evidence type="ECO:0000256" key="4">
    <source>
        <dbReference type="ARBA" id="ARBA00022481"/>
    </source>
</evidence>
<keyword evidence="4 7" id="KW-0488">Methylation</keyword>
<dbReference type="PANTHER" id="PTHR43804">
    <property type="entry name" value="LD18447P"/>
    <property type="match status" value="1"/>
</dbReference>
<dbReference type="AlphaFoldDB" id="A0A290QEL2"/>
<dbReference type="InterPro" id="IPR005139">
    <property type="entry name" value="PCRF"/>
</dbReference>
<dbReference type="Gene3D" id="3.30.160.20">
    <property type="match status" value="1"/>
</dbReference>
<evidence type="ECO:0000256" key="2">
    <source>
        <dbReference type="ARBA" id="ARBA00004496"/>
    </source>
</evidence>
<dbReference type="InterPro" id="IPR004373">
    <property type="entry name" value="RF-1"/>
</dbReference>
<evidence type="ECO:0000256" key="8">
    <source>
        <dbReference type="NCBIfam" id="TIGR00019"/>
    </source>
</evidence>
<comment type="function">
    <text evidence="1 7">Peptide chain release factor 1 directs the termination of translation in response to the peptide chain termination codons UAG and UAA.</text>
</comment>
<keyword evidence="11" id="KW-1185">Reference proteome</keyword>
<evidence type="ECO:0000256" key="6">
    <source>
        <dbReference type="ARBA" id="ARBA00022917"/>
    </source>
</evidence>
<reference evidence="10 11" key="1">
    <citation type="submission" date="2017-09" db="EMBL/GenBank/DDBJ databases">
        <title>Complete genome sequence of Verrucomicrobial strain HZ-65, isolated from freshwater.</title>
        <authorList>
            <person name="Choi A."/>
        </authorList>
    </citation>
    <scope>NUCLEOTIDE SEQUENCE [LARGE SCALE GENOMIC DNA]</scope>
    <source>
        <strain evidence="10 11">HZ-65</strain>
    </source>
</reference>
<dbReference type="NCBIfam" id="NF001859">
    <property type="entry name" value="PRK00591.1"/>
    <property type="match status" value="1"/>
</dbReference>
<dbReference type="InterPro" id="IPR000352">
    <property type="entry name" value="Pep_chain_release_fac_I"/>
</dbReference>